<comment type="similarity">
    <text evidence="1">Belongs to the glycosyltransferase 2 family.</text>
</comment>
<dbReference type="AlphaFoldDB" id="A0A1X7F1N2"/>
<keyword evidence="3 5" id="KW-0808">Transferase</keyword>
<dbReference type="Gene3D" id="3.90.550.10">
    <property type="entry name" value="Spore Coat Polysaccharide Biosynthesis Protein SpsA, Chain A"/>
    <property type="match status" value="1"/>
</dbReference>
<keyword evidence="2" id="KW-0328">Glycosyltransferase</keyword>
<evidence type="ECO:0000256" key="1">
    <source>
        <dbReference type="ARBA" id="ARBA00006739"/>
    </source>
</evidence>
<dbReference type="InterPro" id="IPR001173">
    <property type="entry name" value="Glyco_trans_2-like"/>
</dbReference>
<name>A0A1X7F1N2_9PROT</name>
<evidence type="ECO:0000313" key="5">
    <source>
        <dbReference type="EMBL" id="SMF43974.1"/>
    </source>
</evidence>
<dbReference type="SUPFAM" id="SSF53448">
    <property type="entry name" value="Nucleotide-diphospho-sugar transferases"/>
    <property type="match status" value="1"/>
</dbReference>
<dbReference type="PANTHER" id="PTHR43685">
    <property type="entry name" value="GLYCOSYLTRANSFERASE"/>
    <property type="match status" value="1"/>
</dbReference>
<dbReference type="RefSeq" id="WP_208621179.1">
    <property type="nucleotide sequence ID" value="NZ_FXAK01000004.1"/>
</dbReference>
<proteinExistence type="inferred from homology"/>
<dbReference type="Proteomes" id="UP000192936">
    <property type="component" value="Unassembled WGS sequence"/>
</dbReference>
<dbReference type="Pfam" id="PF00535">
    <property type="entry name" value="Glycos_transf_2"/>
    <property type="match status" value="1"/>
</dbReference>
<organism evidence="5 6">
    <name type="scientific">Azospirillum oryzae</name>
    <dbReference type="NCBI Taxonomy" id="286727"/>
    <lineage>
        <taxon>Bacteria</taxon>
        <taxon>Pseudomonadati</taxon>
        <taxon>Pseudomonadota</taxon>
        <taxon>Alphaproteobacteria</taxon>
        <taxon>Rhodospirillales</taxon>
        <taxon>Azospirillaceae</taxon>
        <taxon>Azospirillum</taxon>
    </lineage>
</organism>
<protein>
    <submittedName>
        <fullName evidence="5">Glycosyltransferase like family 2</fullName>
    </submittedName>
</protein>
<dbReference type="InterPro" id="IPR029044">
    <property type="entry name" value="Nucleotide-diphossugar_trans"/>
</dbReference>
<accession>A0A1X7F1N2</accession>
<dbReference type="STRING" id="286727.SAMN02982917_2269"/>
<evidence type="ECO:0000313" key="6">
    <source>
        <dbReference type="Proteomes" id="UP000192936"/>
    </source>
</evidence>
<evidence type="ECO:0000256" key="2">
    <source>
        <dbReference type="ARBA" id="ARBA00022676"/>
    </source>
</evidence>
<feature type="domain" description="Glycosyltransferase 2-like" evidence="4">
    <location>
        <begin position="9"/>
        <end position="175"/>
    </location>
</feature>
<evidence type="ECO:0000256" key="3">
    <source>
        <dbReference type="ARBA" id="ARBA00022679"/>
    </source>
</evidence>
<dbReference type="GO" id="GO:0016757">
    <property type="term" value="F:glycosyltransferase activity"/>
    <property type="evidence" value="ECO:0007669"/>
    <property type="project" value="UniProtKB-KW"/>
</dbReference>
<evidence type="ECO:0000259" key="4">
    <source>
        <dbReference type="Pfam" id="PF00535"/>
    </source>
</evidence>
<reference evidence="5 6" key="1">
    <citation type="submission" date="2017-04" db="EMBL/GenBank/DDBJ databases">
        <authorList>
            <person name="Afonso C.L."/>
            <person name="Miller P.J."/>
            <person name="Scott M.A."/>
            <person name="Spackman E."/>
            <person name="Goraichik I."/>
            <person name="Dimitrov K.M."/>
            <person name="Suarez D.L."/>
            <person name="Swayne D.E."/>
        </authorList>
    </citation>
    <scope>NUCLEOTIDE SEQUENCE [LARGE SCALE GENOMIC DNA]</scope>
    <source>
        <strain evidence="5 6">A2P</strain>
    </source>
</reference>
<dbReference type="InterPro" id="IPR050834">
    <property type="entry name" value="Glycosyltransf_2"/>
</dbReference>
<dbReference type="PANTHER" id="PTHR43685:SF5">
    <property type="entry name" value="GLYCOSYLTRANSFERASE EPSE-RELATED"/>
    <property type="match status" value="1"/>
</dbReference>
<gene>
    <name evidence="5" type="ORF">SAMN02982917_2269</name>
</gene>
<sequence length="277" mass="31062">MVKTPDIAVIMAAYNADGTLPDAVASVLASTVPVHLFVVDDASGTPAEMVLRNAFGCVPDWVEVIRNHCNLGVSATRNRALRHILAEGYRYAAVLDADDIAHPERFEKQAAYLNTHSCVAAVGSWANAVDEHTLAVVRRVLYPSSDPETVRRDLCFDSPIVNSSVMFRVDALREVGLWDERLRTAEDYDLFCRLAARFDLANLPEILVDFRLCRTGLSRAGINAQRRARLRVQLRYFPERAWRWQAWAGIVRSTVRLLVPTSLVEGMKSRRIAVERT</sequence>
<dbReference type="EMBL" id="FXAK01000004">
    <property type="protein sequence ID" value="SMF43974.1"/>
    <property type="molecule type" value="Genomic_DNA"/>
</dbReference>